<protein>
    <submittedName>
        <fullName evidence="3">Uncharacterized protein</fullName>
    </submittedName>
</protein>
<proteinExistence type="predicted"/>
<keyword evidence="4" id="KW-1185">Reference proteome</keyword>
<evidence type="ECO:0000313" key="3">
    <source>
        <dbReference type="EMBL" id="KAJ3782448.1"/>
    </source>
</evidence>
<feature type="region of interest" description="Disordered" evidence="1">
    <location>
        <begin position="25"/>
        <end position="66"/>
    </location>
</feature>
<dbReference type="AlphaFoldDB" id="A0AA38NK33"/>
<dbReference type="Proteomes" id="UP001163798">
    <property type="component" value="Unassembled WGS sequence"/>
</dbReference>
<accession>A0AA38NK33</accession>
<evidence type="ECO:0000313" key="4">
    <source>
        <dbReference type="Proteomes" id="UP001163798"/>
    </source>
</evidence>
<comment type="caution">
    <text evidence="3">The sequence shown here is derived from an EMBL/GenBank/DDBJ whole genome shotgun (WGS) entry which is preliminary data.</text>
</comment>
<feature type="signal peptide" evidence="2">
    <location>
        <begin position="1"/>
        <end position="18"/>
    </location>
</feature>
<evidence type="ECO:0000256" key="2">
    <source>
        <dbReference type="SAM" id="SignalP"/>
    </source>
</evidence>
<evidence type="ECO:0000256" key="1">
    <source>
        <dbReference type="SAM" id="MobiDB-lite"/>
    </source>
</evidence>
<organism evidence="3 4">
    <name type="scientific">Lentinula aff. detonsa</name>
    <dbReference type="NCBI Taxonomy" id="2804958"/>
    <lineage>
        <taxon>Eukaryota</taxon>
        <taxon>Fungi</taxon>
        <taxon>Dikarya</taxon>
        <taxon>Basidiomycota</taxon>
        <taxon>Agaricomycotina</taxon>
        <taxon>Agaricomycetes</taxon>
        <taxon>Agaricomycetidae</taxon>
        <taxon>Agaricales</taxon>
        <taxon>Marasmiineae</taxon>
        <taxon>Omphalotaceae</taxon>
        <taxon>Lentinula</taxon>
    </lineage>
</organism>
<gene>
    <name evidence="3" type="ORF">GGU10DRAFT_363878</name>
</gene>
<reference evidence="3" key="1">
    <citation type="submission" date="2022-08" db="EMBL/GenBank/DDBJ databases">
        <authorList>
            <consortium name="DOE Joint Genome Institute"/>
            <person name="Min B."/>
            <person name="Riley R."/>
            <person name="Sierra-Patev S."/>
            <person name="Naranjo-Ortiz M."/>
            <person name="Looney B."/>
            <person name="Konkel Z."/>
            <person name="Slot J.C."/>
            <person name="Sakamoto Y."/>
            <person name="Steenwyk J.L."/>
            <person name="Rokas A."/>
            <person name="Carro J."/>
            <person name="Camarero S."/>
            <person name="Ferreira P."/>
            <person name="Molpeceres G."/>
            <person name="Ruiz-Duenas F.J."/>
            <person name="Serrano A."/>
            <person name="Henrissat B."/>
            <person name="Drula E."/>
            <person name="Hughes K.W."/>
            <person name="Mata J.L."/>
            <person name="Ishikawa N.K."/>
            <person name="Vargas-Isla R."/>
            <person name="Ushijima S."/>
            <person name="Smith C.A."/>
            <person name="Ahrendt S."/>
            <person name="Andreopoulos W."/>
            <person name="He G."/>
            <person name="Labutti K."/>
            <person name="Lipzen A."/>
            <person name="Ng V."/>
            <person name="Sandor L."/>
            <person name="Barry K."/>
            <person name="Martinez A.T."/>
            <person name="Xiao Y."/>
            <person name="Gibbons J.G."/>
            <person name="Terashima K."/>
            <person name="Hibbett D.S."/>
            <person name="Grigoriev I.V."/>
        </authorList>
    </citation>
    <scope>NUCLEOTIDE SEQUENCE</scope>
    <source>
        <strain evidence="3">TFB10291</strain>
    </source>
</reference>
<sequence>MRFYAVLLISSLLATVLAAPHAQLNHDSDTASLGRRGSTFSKSSPTQAAVQSPVQPSAKSETFPQSQCSSITENLRFEYFAPFSSRVG</sequence>
<name>A0AA38NK33_9AGAR</name>
<keyword evidence="2" id="KW-0732">Signal</keyword>
<feature type="compositionally biased region" description="Polar residues" evidence="1">
    <location>
        <begin position="38"/>
        <end position="66"/>
    </location>
</feature>
<feature type="chain" id="PRO_5041315208" evidence="2">
    <location>
        <begin position="19"/>
        <end position="88"/>
    </location>
</feature>
<dbReference type="EMBL" id="MU793476">
    <property type="protein sequence ID" value="KAJ3782448.1"/>
    <property type="molecule type" value="Genomic_DNA"/>
</dbReference>